<dbReference type="Pfam" id="PF00126">
    <property type="entry name" value="HTH_1"/>
    <property type="match status" value="1"/>
</dbReference>
<dbReference type="EMBL" id="JAWXRD010000040">
    <property type="protein sequence ID" value="MDX6042282.1"/>
    <property type="molecule type" value="Genomic_DNA"/>
</dbReference>
<dbReference type="InterPro" id="IPR050389">
    <property type="entry name" value="LysR-type_TF"/>
</dbReference>
<evidence type="ECO:0000256" key="2">
    <source>
        <dbReference type="ARBA" id="ARBA00023015"/>
    </source>
</evidence>
<dbReference type="RefSeq" id="WP_319786794.1">
    <property type="nucleotide sequence ID" value="NZ_JAWXRD010000040.1"/>
</dbReference>
<dbReference type="Pfam" id="PF03466">
    <property type="entry name" value="LysR_substrate"/>
    <property type="match status" value="1"/>
</dbReference>
<reference evidence="6 7" key="1">
    <citation type="submission" date="2023-11" db="EMBL/GenBank/DDBJ databases">
        <title>Scandinavium wanjuensis sp. nov., isolated from lettuce South Korea.</title>
        <authorList>
            <person name="Park J."/>
            <person name="Park S."/>
            <person name="Oh K.K."/>
            <person name="Cho G.S."/>
            <person name="Franz C.M.A.P."/>
        </authorList>
    </citation>
    <scope>NUCLEOTIDE SEQUENCE [LARGE SCALE GENOMIC DNA]</scope>
    <source>
        <strain evidence="6 7">V105_6</strain>
    </source>
</reference>
<name>A0ABU4QUX5_9ENTR</name>
<keyword evidence="7" id="KW-1185">Reference proteome</keyword>
<keyword evidence="3" id="KW-0238">DNA-binding</keyword>
<dbReference type="PROSITE" id="PS50931">
    <property type="entry name" value="HTH_LYSR"/>
    <property type="match status" value="1"/>
</dbReference>
<keyword evidence="4" id="KW-0804">Transcription</keyword>
<accession>A0ABU4QUX5</accession>
<dbReference type="Proteomes" id="UP001275664">
    <property type="component" value="Unassembled WGS sequence"/>
</dbReference>
<dbReference type="PANTHER" id="PTHR30118:SF14">
    <property type="entry name" value="LYSR FAMILY TRANSCRIPTIONAL REGULATOR"/>
    <property type="match status" value="1"/>
</dbReference>
<dbReference type="Gene3D" id="1.10.10.10">
    <property type="entry name" value="Winged helix-like DNA-binding domain superfamily/Winged helix DNA-binding domain"/>
    <property type="match status" value="1"/>
</dbReference>
<organism evidence="6 7">
    <name type="scientific">Scandinavium lactucae</name>
    <dbReference type="NCBI Taxonomy" id="3095028"/>
    <lineage>
        <taxon>Bacteria</taxon>
        <taxon>Pseudomonadati</taxon>
        <taxon>Pseudomonadota</taxon>
        <taxon>Gammaproteobacteria</taxon>
        <taxon>Enterobacterales</taxon>
        <taxon>Enterobacteriaceae</taxon>
        <taxon>Scandinavium</taxon>
    </lineage>
</organism>
<keyword evidence="2" id="KW-0805">Transcription regulation</keyword>
<feature type="domain" description="HTH lysR-type" evidence="5">
    <location>
        <begin position="17"/>
        <end position="74"/>
    </location>
</feature>
<dbReference type="InterPro" id="IPR036388">
    <property type="entry name" value="WH-like_DNA-bd_sf"/>
</dbReference>
<dbReference type="PANTHER" id="PTHR30118">
    <property type="entry name" value="HTH-TYPE TRANSCRIPTIONAL REGULATOR LEUO-RELATED"/>
    <property type="match status" value="1"/>
</dbReference>
<comment type="similarity">
    <text evidence="1">Belongs to the LysR transcriptional regulatory family.</text>
</comment>
<evidence type="ECO:0000313" key="7">
    <source>
        <dbReference type="Proteomes" id="UP001275664"/>
    </source>
</evidence>
<gene>
    <name evidence="6" type="ORF">SIK69_19005</name>
</gene>
<dbReference type="InterPro" id="IPR005119">
    <property type="entry name" value="LysR_subst-bd"/>
</dbReference>
<proteinExistence type="inferred from homology"/>
<evidence type="ECO:0000256" key="4">
    <source>
        <dbReference type="ARBA" id="ARBA00023163"/>
    </source>
</evidence>
<dbReference type="SUPFAM" id="SSF46785">
    <property type="entry name" value="Winged helix' DNA-binding domain"/>
    <property type="match status" value="1"/>
</dbReference>
<dbReference type="InterPro" id="IPR000847">
    <property type="entry name" value="LysR_HTH_N"/>
</dbReference>
<evidence type="ECO:0000259" key="5">
    <source>
        <dbReference type="PROSITE" id="PS50931"/>
    </source>
</evidence>
<evidence type="ECO:0000313" key="6">
    <source>
        <dbReference type="EMBL" id="MDX6042282.1"/>
    </source>
</evidence>
<sequence length="310" mass="34780">MTKRQSLTGQPGSIAKLDLNLITLFELVYRHKSVAKAADVMDVTASAVSQGLNRLRAHFDDPLFVRNGSRLESTAFAENVHRSIADSFEDVLTQLQSLSPTVAQSQLNIICPPYLSLFIFKPLVRIVAEISPQCKILHTPDDNLEETTDKALTFRKADIIFDLQPHNMHSRISHLLYNEELVFIRAKNHPRISGFASSDQLSKEQFTVLNSNKFSVANVQDEINARINAVRDIRFRSGSTFSIIAMVSASDTIGVVSRNLAEMFSDTFDIGIVETDISIPAVPVYMVYNKFSLKNPLMKNIVDRMVEEFT</sequence>
<comment type="caution">
    <text evidence="6">The sequence shown here is derived from an EMBL/GenBank/DDBJ whole genome shotgun (WGS) entry which is preliminary data.</text>
</comment>
<evidence type="ECO:0000256" key="1">
    <source>
        <dbReference type="ARBA" id="ARBA00009437"/>
    </source>
</evidence>
<evidence type="ECO:0000256" key="3">
    <source>
        <dbReference type="ARBA" id="ARBA00023125"/>
    </source>
</evidence>
<protein>
    <submittedName>
        <fullName evidence="6">LysR family transcriptional regulator</fullName>
    </submittedName>
</protein>
<dbReference type="SUPFAM" id="SSF53850">
    <property type="entry name" value="Periplasmic binding protein-like II"/>
    <property type="match status" value="1"/>
</dbReference>
<dbReference type="Gene3D" id="3.40.190.10">
    <property type="entry name" value="Periplasmic binding protein-like II"/>
    <property type="match status" value="2"/>
</dbReference>
<dbReference type="InterPro" id="IPR036390">
    <property type="entry name" value="WH_DNA-bd_sf"/>
</dbReference>